<accession>A0A1V1PC62</accession>
<evidence type="ECO:0008006" key="3">
    <source>
        <dbReference type="Google" id="ProtNLM"/>
    </source>
</evidence>
<dbReference type="Pfam" id="PF01809">
    <property type="entry name" value="YidD"/>
    <property type="match status" value="1"/>
</dbReference>
<dbReference type="Proteomes" id="UP000189670">
    <property type="component" value="Unassembled WGS sequence"/>
</dbReference>
<dbReference type="InterPro" id="IPR002696">
    <property type="entry name" value="Membr_insert_effic_factor_YidD"/>
</dbReference>
<organism evidence="1 2">
    <name type="scientific">Candidatus Magnetoglobus multicellularis str. Araruama</name>
    <dbReference type="NCBI Taxonomy" id="890399"/>
    <lineage>
        <taxon>Bacteria</taxon>
        <taxon>Pseudomonadati</taxon>
        <taxon>Thermodesulfobacteriota</taxon>
        <taxon>Desulfobacteria</taxon>
        <taxon>Desulfobacterales</taxon>
        <taxon>Desulfobacteraceae</taxon>
        <taxon>Candidatus Magnetoglobus</taxon>
    </lineage>
</organism>
<protein>
    <recommendedName>
        <fullName evidence="3">Membrane protein insertion efficiency factor YidD</fullName>
    </recommendedName>
</protein>
<sequence>MNLLLATKQLLIIIWVCAISGQIAFAPFVFSQTEMASAEDQLMPAEDQSPASFFVRFYQRFISVFDGDRCPMYPTCSQYSLQCFKKHGFLMGWIMTCDRLLHEPDEMQLAPVVIINGQARFFDPVQSNDQWWYNK</sequence>
<dbReference type="EMBL" id="ATBP01000155">
    <property type="protein sequence ID" value="ETR72366.1"/>
    <property type="molecule type" value="Genomic_DNA"/>
</dbReference>
<feature type="non-terminal residue" evidence="1">
    <location>
        <position position="135"/>
    </location>
</feature>
<dbReference type="NCBIfam" id="TIGR00278">
    <property type="entry name" value="membrane protein insertion efficiency factor YidD"/>
    <property type="match status" value="1"/>
</dbReference>
<name>A0A1V1PC62_9BACT</name>
<dbReference type="PANTHER" id="PTHR33383">
    <property type="entry name" value="MEMBRANE PROTEIN INSERTION EFFICIENCY FACTOR-RELATED"/>
    <property type="match status" value="1"/>
</dbReference>
<comment type="caution">
    <text evidence="1">The sequence shown here is derived from an EMBL/GenBank/DDBJ whole genome shotgun (WGS) entry which is preliminary data.</text>
</comment>
<dbReference type="SMART" id="SM01234">
    <property type="entry name" value="Haemolytic"/>
    <property type="match status" value="1"/>
</dbReference>
<evidence type="ECO:0000313" key="1">
    <source>
        <dbReference type="EMBL" id="ETR72366.1"/>
    </source>
</evidence>
<evidence type="ECO:0000313" key="2">
    <source>
        <dbReference type="Proteomes" id="UP000189670"/>
    </source>
</evidence>
<reference evidence="2" key="1">
    <citation type="submission" date="2012-11" db="EMBL/GenBank/DDBJ databases">
        <authorList>
            <person name="Lucero-Rivera Y.E."/>
            <person name="Tovar-Ramirez D."/>
        </authorList>
    </citation>
    <scope>NUCLEOTIDE SEQUENCE [LARGE SCALE GENOMIC DNA]</scope>
    <source>
        <strain evidence="2">Araruama</strain>
    </source>
</reference>
<proteinExistence type="predicted"/>
<gene>
    <name evidence="1" type="ORF">OMM_07540</name>
</gene>
<dbReference type="AlphaFoldDB" id="A0A1V1PC62"/>
<dbReference type="PANTHER" id="PTHR33383:SF1">
    <property type="entry name" value="MEMBRANE PROTEIN INSERTION EFFICIENCY FACTOR-RELATED"/>
    <property type="match status" value="1"/>
</dbReference>